<protein>
    <submittedName>
        <fullName evidence="1">Uncharacterized protein</fullName>
    </submittedName>
</protein>
<evidence type="ECO:0000313" key="1">
    <source>
        <dbReference type="EMBL" id="MFC3139463.1"/>
    </source>
</evidence>
<keyword evidence="2" id="KW-1185">Reference proteome</keyword>
<sequence length="138" mass="15846">MKADEFAAINWLADADHIDVVLRSEYAWRWLPSSRDEDDPLGGGLGRVQLTLSQSEWVRQRYKDLLVSLRQIDHSHPKLQSGPHNYVEAFKGAALYAGRKSAIETVLDTEGPWREIFNYYLQGRWLCGIKDDGTWVVL</sequence>
<name>A0ABV7GGK2_9GAMM</name>
<comment type="caution">
    <text evidence="1">The sequence shown here is derived from an EMBL/GenBank/DDBJ whole genome shotgun (WGS) entry which is preliminary data.</text>
</comment>
<proteinExistence type="predicted"/>
<dbReference type="Proteomes" id="UP001595621">
    <property type="component" value="Unassembled WGS sequence"/>
</dbReference>
<accession>A0ABV7GGK2</accession>
<dbReference type="RefSeq" id="WP_248937215.1">
    <property type="nucleotide sequence ID" value="NZ_JAKILF010000007.1"/>
</dbReference>
<reference evidence="2" key="1">
    <citation type="journal article" date="2019" name="Int. J. Syst. Evol. Microbiol.">
        <title>The Global Catalogue of Microorganisms (GCM) 10K type strain sequencing project: providing services to taxonomists for standard genome sequencing and annotation.</title>
        <authorList>
            <consortium name="The Broad Institute Genomics Platform"/>
            <consortium name="The Broad Institute Genome Sequencing Center for Infectious Disease"/>
            <person name="Wu L."/>
            <person name="Ma J."/>
        </authorList>
    </citation>
    <scope>NUCLEOTIDE SEQUENCE [LARGE SCALE GENOMIC DNA]</scope>
    <source>
        <strain evidence="2">KCTC 52277</strain>
    </source>
</reference>
<dbReference type="EMBL" id="JBHRTD010000017">
    <property type="protein sequence ID" value="MFC3139463.1"/>
    <property type="molecule type" value="Genomic_DNA"/>
</dbReference>
<evidence type="ECO:0000313" key="2">
    <source>
        <dbReference type="Proteomes" id="UP001595621"/>
    </source>
</evidence>
<gene>
    <name evidence="1" type="ORF">ACFOE0_14905</name>
</gene>
<organism evidence="1 2">
    <name type="scientific">Shewanella submarina</name>
    <dbReference type="NCBI Taxonomy" id="2016376"/>
    <lineage>
        <taxon>Bacteria</taxon>
        <taxon>Pseudomonadati</taxon>
        <taxon>Pseudomonadota</taxon>
        <taxon>Gammaproteobacteria</taxon>
        <taxon>Alteromonadales</taxon>
        <taxon>Shewanellaceae</taxon>
        <taxon>Shewanella</taxon>
    </lineage>
</organism>